<dbReference type="EMBL" id="JAMQOT010000010">
    <property type="protein sequence ID" value="MDF9747875.1"/>
    <property type="molecule type" value="Genomic_DNA"/>
</dbReference>
<evidence type="ECO:0000313" key="2">
    <source>
        <dbReference type="Proteomes" id="UP001154061"/>
    </source>
</evidence>
<dbReference type="Proteomes" id="UP001154061">
    <property type="component" value="Unassembled WGS sequence"/>
</dbReference>
<reference evidence="1" key="1">
    <citation type="submission" date="2022-06" db="EMBL/GenBank/DDBJ databases">
        <title>Natrinema sp. a new haloarchaeum isolate from saline soil.</title>
        <authorList>
            <person name="Strakova D."/>
            <person name="Galisteo C."/>
            <person name="Sanchez-Porro C."/>
            <person name="Ventosa A."/>
        </authorList>
    </citation>
    <scope>NUCLEOTIDE SEQUENCE</scope>
    <source>
        <strain evidence="1">S1CR25-10</strain>
    </source>
</reference>
<keyword evidence="2" id="KW-1185">Reference proteome</keyword>
<organism evidence="1 2">
    <name type="scientific">Natrinema salsiterrestre</name>
    <dbReference type="NCBI Taxonomy" id="2950540"/>
    <lineage>
        <taxon>Archaea</taxon>
        <taxon>Methanobacteriati</taxon>
        <taxon>Methanobacteriota</taxon>
        <taxon>Stenosarchaea group</taxon>
        <taxon>Halobacteria</taxon>
        <taxon>Halobacteriales</taxon>
        <taxon>Natrialbaceae</taxon>
        <taxon>Natrinema</taxon>
    </lineage>
</organism>
<comment type="caution">
    <text evidence="1">The sequence shown here is derived from an EMBL/GenBank/DDBJ whole genome shotgun (WGS) entry which is preliminary data.</text>
</comment>
<dbReference type="RefSeq" id="WP_277524294.1">
    <property type="nucleotide sequence ID" value="NZ_JAMQOT010000010.1"/>
</dbReference>
<dbReference type="AlphaFoldDB" id="A0A9Q4L8E7"/>
<sequence>MNLRHTLADLRWWYRTTFKQWYEGPAYAECPDCDGQVYHYQGGCSRSVIEHQYRDCSWSDFGTADFEFYQEQATKPAAWDVLKTYMRIFDDECPGGNLDDKKAWLENGGVDIVFDRLAEEYDPDDFRRALNDLERVDVDG</sequence>
<gene>
    <name evidence="1" type="ORF">NDI89_20060</name>
</gene>
<accession>A0A9Q4L8E7</accession>
<proteinExistence type="predicted"/>
<evidence type="ECO:0000313" key="1">
    <source>
        <dbReference type="EMBL" id="MDF9747875.1"/>
    </source>
</evidence>
<protein>
    <submittedName>
        <fullName evidence="1">Uncharacterized protein</fullName>
    </submittedName>
</protein>
<name>A0A9Q4L8E7_9EURY</name>